<gene>
    <name evidence="4" type="ORF">ACH5RR_039450</name>
</gene>
<sequence>MNTKQNTSSSAKAKMQKEKNSDLERRVREIVQAVTHYSDPEVLAEVSCGLGEVMVGINLNDDKDLTNASYDWEKTNMWDGCLN</sequence>
<dbReference type="AlphaFoldDB" id="A0ABD2Y3D5"/>
<comment type="function">
    <text evidence="1">Catalyzes the formation of pyridoxal 5'-phosphate from ribose 5-phosphate (RBP), glyceraldehyde 3-phosphate (G3P) and ammonia. The ammonia is provided by PDX2. Can also use ribulose 5-phosphate and dihydroxyacetone phosphate as substrates, resulting from enzyme-catalyzed isomerization of RBP and G3P, respectively. Also plays an indirect role in resistance to singlet oxygen-generating photosensitizers.</text>
</comment>
<evidence type="ECO:0000256" key="1">
    <source>
        <dbReference type="ARBA" id="ARBA00037142"/>
    </source>
</evidence>
<evidence type="ECO:0000313" key="5">
    <source>
        <dbReference type="Proteomes" id="UP001630127"/>
    </source>
</evidence>
<protein>
    <submittedName>
        <fullName evidence="4">Uncharacterized protein</fullName>
    </submittedName>
</protein>
<dbReference type="Gene3D" id="3.20.20.70">
    <property type="entry name" value="Aldolase class I"/>
    <property type="match status" value="1"/>
</dbReference>
<feature type="region of interest" description="Disordered" evidence="3">
    <location>
        <begin position="1"/>
        <end position="24"/>
    </location>
</feature>
<keyword evidence="5" id="KW-1185">Reference proteome</keyword>
<feature type="compositionally biased region" description="Basic and acidic residues" evidence="3">
    <location>
        <begin position="15"/>
        <end position="24"/>
    </location>
</feature>
<feature type="compositionally biased region" description="Polar residues" evidence="3">
    <location>
        <begin position="1"/>
        <end position="11"/>
    </location>
</feature>
<comment type="caution">
    <text evidence="4">The sequence shown here is derived from an EMBL/GenBank/DDBJ whole genome shotgun (WGS) entry which is preliminary data.</text>
</comment>
<name>A0ABD2Y3D5_9GENT</name>
<dbReference type="EMBL" id="JBJUIK010000016">
    <property type="protein sequence ID" value="KAL3500357.1"/>
    <property type="molecule type" value="Genomic_DNA"/>
</dbReference>
<reference evidence="4 5" key="1">
    <citation type="submission" date="2024-11" db="EMBL/GenBank/DDBJ databases">
        <title>A near-complete genome assembly of Cinchona calisaya.</title>
        <authorList>
            <person name="Lian D.C."/>
            <person name="Zhao X.W."/>
            <person name="Wei L."/>
        </authorList>
    </citation>
    <scope>NUCLEOTIDE SEQUENCE [LARGE SCALE GENOMIC DNA]</scope>
    <source>
        <tissue evidence="4">Nenye</tissue>
    </source>
</reference>
<evidence type="ECO:0000256" key="2">
    <source>
        <dbReference type="PROSITE-ProRule" id="PRU00481"/>
    </source>
</evidence>
<organism evidence="4 5">
    <name type="scientific">Cinchona calisaya</name>
    <dbReference type="NCBI Taxonomy" id="153742"/>
    <lineage>
        <taxon>Eukaryota</taxon>
        <taxon>Viridiplantae</taxon>
        <taxon>Streptophyta</taxon>
        <taxon>Embryophyta</taxon>
        <taxon>Tracheophyta</taxon>
        <taxon>Spermatophyta</taxon>
        <taxon>Magnoliopsida</taxon>
        <taxon>eudicotyledons</taxon>
        <taxon>Gunneridae</taxon>
        <taxon>Pentapetalae</taxon>
        <taxon>asterids</taxon>
        <taxon>lamiids</taxon>
        <taxon>Gentianales</taxon>
        <taxon>Rubiaceae</taxon>
        <taxon>Cinchonoideae</taxon>
        <taxon>Cinchoneae</taxon>
        <taxon>Cinchona</taxon>
    </lineage>
</organism>
<proteinExistence type="inferred from homology"/>
<dbReference type="InterPro" id="IPR001852">
    <property type="entry name" value="PdxS/SNZ"/>
</dbReference>
<dbReference type="InterPro" id="IPR013785">
    <property type="entry name" value="Aldolase_TIM"/>
</dbReference>
<evidence type="ECO:0000313" key="4">
    <source>
        <dbReference type="EMBL" id="KAL3500357.1"/>
    </source>
</evidence>
<accession>A0ABD2Y3D5</accession>
<dbReference type="PROSITE" id="PS51129">
    <property type="entry name" value="PDXS_SNZ_2"/>
    <property type="match status" value="1"/>
</dbReference>
<dbReference type="Proteomes" id="UP001630127">
    <property type="component" value="Unassembled WGS sequence"/>
</dbReference>
<evidence type="ECO:0000256" key="3">
    <source>
        <dbReference type="SAM" id="MobiDB-lite"/>
    </source>
</evidence>
<dbReference type="PANTHER" id="PTHR31829">
    <property type="entry name" value="PYRIDOXAL 5'-PHOSPHATE SYNTHASE SUBUNIT SNZ1-RELATED"/>
    <property type="match status" value="1"/>
</dbReference>
<comment type="similarity">
    <text evidence="2">Belongs to the PdxS/SNZ family.</text>
</comment>
<dbReference type="PANTHER" id="PTHR31829:SF0">
    <property type="entry name" value="PYRIDOXAL 5'-PHOSPHATE SYNTHASE SUBUNIT SNZ1-RELATED"/>
    <property type="match status" value="1"/>
</dbReference>